<dbReference type="EMBL" id="LR796607">
    <property type="protein sequence ID" value="CAB4154129.1"/>
    <property type="molecule type" value="Genomic_DNA"/>
</dbReference>
<protein>
    <submittedName>
        <fullName evidence="1">Uncharacterized protein</fullName>
    </submittedName>
</protein>
<reference evidence="1" key="1">
    <citation type="submission" date="2020-04" db="EMBL/GenBank/DDBJ databases">
        <authorList>
            <person name="Chiriac C."/>
            <person name="Salcher M."/>
            <person name="Ghai R."/>
            <person name="Kavagutti S V."/>
        </authorList>
    </citation>
    <scope>NUCLEOTIDE SEQUENCE</scope>
</reference>
<evidence type="ECO:0000313" key="1">
    <source>
        <dbReference type="EMBL" id="CAB4154129.1"/>
    </source>
</evidence>
<organism evidence="1">
    <name type="scientific">uncultured Caudovirales phage</name>
    <dbReference type="NCBI Taxonomy" id="2100421"/>
    <lineage>
        <taxon>Viruses</taxon>
        <taxon>Duplodnaviria</taxon>
        <taxon>Heunggongvirae</taxon>
        <taxon>Uroviricota</taxon>
        <taxon>Caudoviricetes</taxon>
        <taxon>Peduoviridae</taxon>
        <taxon>Maltschvirus</taxon>
        <taxon>Maltschvirus maltsch</taxon>
    </lineage>
</organism>
<proteinExistence type="predicted"/>
<name>A0A6J5N3P9_9CAUD</name>
<sequence>MEYDKKDQEEIMRLYKVANATQADMDSIYHLLKKYVRPGAAMYILNCNCQQSISAYYQALLTWYEENKEKFD</sequence>
<accession>A0A6J5N3P9</accession>
<gene>
    <name evidence="1" type="ORF">UFOVP630_23</name>
</gene>